<evidence type="ECO:0000259" key="1">
    <source>
        <dbReference type="Pfam" id="PF01936"/>
    </source>
</evidence>
<dbReference type="Proteomes" id="UP001595629">
    <property type="component" value="Unassembled WGS sequence"/>
</dbReference>
<organism evidence="2 3">
    <name type="scientific">Lutimaribacter marinistellae</name>
    <dbReference type="NCBI Taxonomy" id="1820329"/>
    <lineage>
        <taxon>Bacteria</taxon>
        <taxon>Pseudomonadati</taxon>
        <taxon>Pseudomonadota</taxon>
        <taxon>Alphaproteobacteria</taxon>
        <taxon>Rhodobacterales</taxon>
        <taxon>Roseobacteraceae</taxon>
        <taxon>Lutimaribacter</taxon>
    </lineage>
</organism>
<proteinExistence type="predicted"/>
<dbReference type="CDD" id="cd11297">
    <property type="entry name" value="PIN_LabA-like_N_1"/>
    <property type="match status" value="1"/>
</dbReference>
<dbReference type="PANTHER" id="PTHR35811:SF1">
    <property type="entry name" value="HTH OST-TYPE DOMAIN-CONTAINING PROTEIN"/>
    <property type="match status" value="1"/>
</dbReference>
<evidence type="ECO:0000313" key="3">
    <source>
        <dbReference type="Proteomes" id="UP001595629"/>
    </source>
</evidence>
<dbReference type="InterPro" id="IPR021139">
    <property type="entry name" value="NYN"/>
</dbReference>
<dbReference type="Pfam" id="PF01936">
    <property type="entry name" value="NYN"/>
    <property type="match status" value="1"/>
</dbReference>
<reference evidence="3" key="1">
    <citation type="journal article" date="2019" name="Int. J. Syst. Evol. Microbiol.">
        <title>The Global Catalogue of Microorganisms (GCM) 10K type strain sequencing project: providing services to taxonomists for standard genome sequencing and annotation.</title>
        <authorList>
            <consortium name="The Broad Institute Genomics Platform"/>
            <consortium name="The Broad Institute Genome Sequencing Center for Infectious Disease"/>
            <person name="Wu L."/>
            <person name="Ma J."/>
        </authorList>
    </citation>
    <scope>NUCLEOTIDE SEQUENCE [LARGE SCALE GENOMIC DNA]</scope>
    <source>
        <strain evidence="3">KCTC 42911</strain>
    </source>
</reference>
<evidence type="ECO:0000313" key="2">
    <source>
        <dbReference type="EMBL" id="MFC3612421.1"/>
    </source>
</evidence>
<feature type="domain" description="NYN" evidence="1">
    <location>
        <begin position="9"/>
        <end position="134"/>
    </location>
</feature>
<dbReference type="PANTHER" id="PTHR35811">
    <property type="entry name" value="SLR1870 PROTEIN"/>
    <property type="match status" value="1"/>
</dbReference>
<sequence length="243" mass="26122">MAGKFMMLRVAVLVDGDNLSPSLADDVLEYARTKGTLDLARVYLDAQRTCAWHDQSDFRLQHAGTGKNASDLLMAVEAMELALREGFDCLVLASSDGDFSHLARRLRELGCLVCGVGTAKAPANLRAACSSFHEVGQRGEALNGQLTASSSTSSERAVLSPLDGKVRTIITTNGKNGRGMTISDFGQLMHKEYSVSAKSLQEGNWRAYLSARPALYELDPKGPNAKVRLACEGLSTKPELAAE</sequence>
<dbReference type="EMBL" id="JBHRXI010000001">
    <property type="protein sequence ID" value="MFC3612421.1"/>
    <property type="molecule type" value="Genomic_DNA"/>
</dbReference>
<comment type="caution">
    <text evidence="2">The sequence shown here is derived from an EMBL/GenBank/DDBJ whole genome shotgun (WGS) entry which is preliminary data.</text>
</comment>
<protein>
    <submittedName>
        <fullName evidence="2">NYN domain-containing protein</fullName>
    </submittedName>
</protein>
<accession>A0ABV7T9Z3</accession>
<dbReference type="Gene3D" id="3.40.50.1010">
    <property type="entry name" value="5'-nuclease"/>
    <property type="match status" value="1"/>
</dbReference>
<gene>
    <name evidence="2" type="ORF">ACFORG_01500</name>
</gene>
<keyword evidence="3" id="KW-1185">Reference proteome</keyword>
<name>A0ABV7T9Z3_9RHOB</name>
<dbReference type="RefSeq" id="WP_386733604.1">
    <property type="nucleotide sequence ID" value="NZ_JBHRXI010000001.1"/>
</dbReference>